<evidence type="ECO:0008006" key="4">
    <source>
        <dbReference type="Google" id="ProtNLM"/>
    </source>
</evidence>
<dbReference type="InterPro" id="IPR051251">
    <property type="entry name" value="STK_FNIP-Repeat"/>
</dbReference>
<dbReference type="AlphaFoldDB" id="A0AAN7UA96"/>
<dbReference type="Pfam" id="PF05725">
    <property type="entry name" value="FNIP"/>
    <property type="match status" value="7"/>
</dbReference>
<reference evidence="2 3" key="1">
    <citation type="submission" date="2023-11" db="EMBL/GenBank/DDBJ databases">
        <title>Dfirmibasis_genome.</title>
        <authorList>
            <person name="Edelbroek B."/>
            <person name="Kjellin J."/>
            <person name="Jerlstrom-Hultqvist J."/>
            <person name="Soderbom F."/>
        </authorList>
    </citation>
    <scope>NUCLEOTIDE SEQUENCE [LARGE SCALE GENOMIC DNA]</scope>
    <source>
        <strain evidence="2 3">TNS-C-14</strain>
    </source>
</reference>
<evidence type="ECO:0000256" key="1">
    <source>
        <dbReference type="ARBA" id="ARBA00022737"/>
    </source>
</evidence>
<dbReference type="InterPro" id="IPR008615">
    <property type="entry name" value="FNIP"/>
</dbReference>
<proteinExistence type="predicted"/>
<comment type="caution">
    <text evidence="2">The sequence shown here is derived from an EMBL/GenBank/DDBJ whole genome shotgun (WGS) entry which is preliminary data.</text>
</comment>
<name>A0AAN7UA96_9MYCE</name>
<sequence length="594" mass="68517">MENYSFLFKIIKIKKEANFEISNEKLFFKIWRNKYILNEINYHLRLYNLNYKKKFENCQILYEFIYKDYVKDLTLIGIDENIFNEQFKIPCGILKLSLPNFNREFNIPNIIPSTVIHLKFGDRFNKLLKPGNIPNSIKYLEFGENFNQPLTDTGVIPSSVETIKFGNFNQILKKNDIPFGVRSIEFGSHFDKPINNLPWSITSIKFGNRYGKPFDATSLPLLLTTISGFSSKEPLKNYNIPSVTYLQFDNFYSHKLELDTLPNGLLHLDLSNVVASNFSIEKGVLPKTLQTLKLPFGYSRTLVSGTLPPDLKTLYCYCDSNFKFEGDDVFPSSITDLRFGNDFSQHLNKGTLPSNLRYLELGRCGQPLLNDLLPRKLESLKFVVFNQKIELNQFPNSLKEITFSYDFQQILDINVLPNQLVKLNLGGYNHSLEKGTIPNSVKILKFESFNQILKVGDLPNSLTSLEFEKFDHPIQSNVLPVGLKTLIFDDFNSNFEIDSLPNTLTFLKFNKYKQLIKPGSLPNSIEILNLGYYFNQPLKDIIPSSIISLKLNNSFFYQELKDLPNTLLILYINKIKMDSLLSTIQTKNLIVIKK</sequence>
<evidence type="ECO:0000313" key="2">
    <source>
        <dbReference type="EMBL" id="KAK5582705.1"/>
    </source>
</evidence>
<keyword evidence="3" id="KW-1185">Reference proteome</keyword>
<accession>A0AAN7UA96</accession>
<keyword evidence="1" id="KW-0677">Repeat</keyword>
<organism evidence="2 3">
    <name type="scientific">Dictyostelium firmibasis</name>
    <dbReference type="NCBI Taxonomy" id="79012"/>
    <lineage>
        <taxon>Eukaryota</taxon>
        <taxon>Amoebozoa</taxon>
        <taxon>Evosea</taxon>
        <taxon>Eumycetozoa</taxon>
        <taxon>Dictyostelia</taxon>
        <taxon>Dictyosteliales</taxon>
        <taxon>Dictyosteliaceae</taxon>
        <taxon>Dictyostelium</taxon>
    </lineage>
</organism>
<dbReference type="Proteomes" id="UP001344447">
    <property type="component" value="Unassembled WGS sequence"/>
</dbReference>
<dbReference type="PANTHER" id="PTHR32134">
    <property type="entry name" value="FNIP REPEAT-CONTAINING PROTEIN"/>
    <property type="match status" value="1"/>
</dbReference>
<evidence type="ECO:0000313" key="3">
    <source>
        <dbReference type="Proteomes" id="UP001344447"/>
    </source>
</evidence>
<gene>
    <name evidence="2" type="ORF">RB653_004290</name>
</gene>
<dbReference type="PANTHER" id="PTHR32134:SF92">
    <property type="entry name" value="FNIP REPEAT-CONTAINING PROTEIN"/>
    <property type="match status" value="1"/>
</dbReference>
<protein>
    <recommendedName>
        <fullName evidence="4">FNIP repeat-containing protein</fullName>
    </recommendedName>
</protein>
<dbReference type="EMBL" id="JAVFKY010000001">
    <property type="protein sequence ID" value="KAK5582705.1"/>
    <property type="molecule type" value="Genomic_DNA"/>
</dbReference>